<name>A0A1M5KT47_9BRAD</name>
<dbReference type="SUPFAM" id="SSF46689">
    <property type="entry name" value="Homeodomain-like"/>
    <property type="match status" value="1"/>
</dbReference>
<keyword evidence="1" id="KW-0175">Coiled coil</keyword>
<proteinExistence type="predicted"/>
<protein>
    <recommendedName>
        <fullName evidence="4">Transposase</fullName>
    </recommendedName>
</protein>
<reference evidence="2 3" key="1">
    <citation type="submission" date="2016-11" db="EMBL/GenBank/DDBJ databases">
        <authorList>
            <person name="Jaros S."/>
            <person name="Januszkiewicz K."/>
            <person name="Wedrychowicz H."/>
        </authorList>
    </citation>
    <scope>NUCLEOTIDE SEQUENCE [LARGE SCALE GENOMIC DNA]</scope>
    <source>
        <strain evidence="2 3">GAS138</strain>
    </source>
</reference>
<sequence length="100" mass="11530">MKTNFSFFGSGRIVRNRGTSVFSGMQTSTFVRCDSYLREYDVLREWLKAFAADPQQAFPGHGQLRPEQHKIAQLKRELARLKAERDILKKAAVYFAKEST</sequence>
<evidence type="ECO:0008006" key="4">
    <source>
        <dbReference type="Google" id="ProtNLM"/>
    </source>
</evidence>
<evidence type="ECO:0000313" key="3">
    <source>
        <dbReference type="Proteomes" id="UP000189796"/>
    </source>
</evidence>
<dbReference type="InterPro" id="IPR009057">
    <property type="entry name" value="Homeodomain-like_sf"/>
</dbReference>
<evidence type="ECO:0000313" key="2">
    <source>
        <dbReference type="EMBL" id="SHG55906.1"/>
    </source>
</evidence>
<dbReference type="AlphaFoldDB" id="A0A1M5KT47"/>
<dbReference type="EMBL" id="LT670817">
    <property type="protein sequence ID" value="SHG55906.1"/>
    <property type="molecule type" value="Genomic_DNA"/>
</dbReference>
<dbReference type="Proteomes" id="UP000189796">
    <property type="component" value="Chromosome I"/>
</dbReference>
<evidence type="ECO:0000256" key="1">
    <source>
        <dbReference type="SAM" id="Coils"/>
    </source>
</evidence>
<feature type="coiled-coil region" evidence="1">
    <location>
        <begin position="64"/>
        <end position="91"/>
    </location>
</feature>
<gene>
    <name evidence="2" type="ORF">SAMN05443248_1954</name>
</gene>
<accession>A0A1M5KT47</accession>
<organism evidence="2 3">
    <name type="scientific">Bradyrhizobium erythrophlei</name>
    <dbReference type="NCBI Taxonomy" id="1437360"/>
    <lineage>
        <taxon>Bacteria</taxon>
        <taxon>Pseudomonadati</taxon>
        <taxon>Pseudomonadota</taxon>
        <taxon>Alphaproteobacteria</taxon>
        <taxon>Hyphomicrobiales</taxon>
        <taxon>Nitrobacteraceae</taxon>
        <taxon>Bradyrhizobium</taxon>
    </lineage>
</organism>